<evidence type="ECO:0000313" key="1">
    <source>
        <dbReference type="EMBL" id="MEU0150615.1"/>
    </source>
</evidence>
<name>A0ABV2VCU3_9ACTN</name>
<dbReference type="EMBL" id="JBEXRX010000002">
    <property type="protein sequence ID" value="MEU0150615.1"/>
    <property type="molecule type" value="Genomic_DNA"/>
</dbReference>
<protein>
    <submittedName>
        <fullName evidence="1">Uncharacterized protein</fullName>
    </submittedName>
</protein>
<sequence>MAASGDNKTDAINGALRLAATLLAYTRPDSTMHLLAPAGATHIVHLP</sequence>
<proteinExistence type="predicted"/>
<comment type="caution">
    <text evidence="1">The sequence shown here is derived from an EMBL/GenBank/DDBJ whole genome shotgun (WGS) entry which is preliminary data.</text>
</comment>
<gene>
    <name evidence="1" type="ORF">ABZ071_01560</name>
</gene>
<dbReference type="RefSeq" id="WP_158630873.1">
    <property type="nucleotide sequence ID" value="NZ_JBEXRX010000002.1"/>
</dbReference>
<keyword evidence="2" id="KW-1185">Reference proteome</keyword>
<evidence type="ECO:0000313" key="2">
    <source>
        <dbReference type="Proteomes" id="UP001550348"/>
    </source>
</evidence>
<reference evidence="1 2" key="1">
    <citation type="submission" date="2024-06" db="EMBL/GenBank/DDBJ databases">
        <title>The Natural Products Discovery Center: Release of the First 8490 Sequenced Strains for Exploring Actinobacteria Biosynthetic Diversity.</title>
        <authorList>
            <person name="Kalkreuter E."/>
            <person name="Kautsar S.A."/>
            <person name="Yang D."/>
            <person name="Bader C.D."/>
            <person name="Teijaro C.N."/>
            <person name="Fluegel L."/>
            <person name="Davis C.M."/>
            <person name="Simpson J.R."/>
            <person name="Lauterbach L."/>
            <person name="Steele A.D."/>
            <person name="Gui C."/>
            <person name="Meng S."/>
            <person name="Li G."/>
            <person name="Viehrig K."/>
            <person name="Ye F."/>
            <person name="Su P."/>
            <person name="Kiefer A.F."/>
            <person name="Nichols A."/>
            <person name="Cepeda A.J."/>
            <person name="Yan W."/>
            <person name="Fan B."/>
            <person name="Jiang Y."/>
            <person name="Adhikari A."/>
            <person name="Zheng C.-J."/>
            <person name="Schuster L."/>
            <person name="Cowan T.M."/>
            <person name="Smanski M.J."/>
            <person name="Chevrette M.G."/>
            <person name="De Carvalho L.P.S."/>
            <person name="Shen B."/>
        </authorList>
    </citation>
    <scope>NUCLEOTIDE SEQUENCE [LARGE SCALE GENOMIC DNA]</scope>
    <source>
        <strain evidence="1 2">NPDC006286</strain>
    </source>
</reference>
<dbReference type="Proteomes" id="UP001550348">
    <property type="component" value="Unassembled WGS sequence"/>
</dbReference>
<organism evidence="1 2">
    <name type="scientific">Micromonospora fulviviridis</name>
    <dbReference type="NCBI Taxonomy" id="47860"/>
    <lineage>
        <taxon>Bacteria</taxon>
        <taxon>Bacillati</taxon>
        <taxon>Actinomycetota</taxon>
        <taxon>Actinomycetes</taxon>
        <taxon>Micromonosporales</taxon>
        <taxon>Micromonosporaceae</taxon>
        <taxon>Micromonospora</taxon>
    </lineage>
</organism>
<accession>A0ABV2VCU3</accession>